<evidence type="ECO:0000313" key="2">
    <source>
        <dbReference type="EMBL" id="KAA9410965.1"/>
    </source>
</evidence>
<evidence type="ECO:0000256" key="1">
    <source>
        <dbReference type="SAM" id="MobiDB-lite"/>
    </source>
</evidence>
<protein>
    <submittedName>
        <fullName evidence="2">Uncharacterized protein</fullName>
    </submittedName>
</protein>
<feature type="compositionally biased region" description="Basic and acidic residues" evidence="1">
    <location>
        <begin position="195"/>
        <end position="216"/>
    </location>
</feature>
<dbReference type="EMBL" id="RQWK01000001">
    <property type="protein sequence ID" value="KAA9410965.1"/>
    <property type="molecule type" value="Genomic_DNA"/>
</dbReference>
<gene>
    <name evidence="2" type="ORF">EGO51_14505</name>
</gene>
<proteinExistence type="predicted"/>
<dbReference type="Proteomes" id="UP000326244">
    <property type="component" value="Unassembled WGS sequence"/>
</dbReference>
<organism evidence="2 3">
    <name type="scientific">Haloarcula hispanica</name>
    <dbReference type="NCBI Taxonomy" id="51589"/>
    <lineage>
        <taxon>Archaea</taxon>
        <taxon>Methanobacteriati</taxon>
        <taxon>Methanobacteriota</taxon>
        <taxon>Stenosarchaea group</taxon>
        <taxon>Halobacteria</taxon>
        <taxon>Halobacteriales</taxon>
        <taxon>Haloarculaceae</taxon>
        <taxon>Haloarcula</taxon>
    </lineage>
</organism>
<sequence>MDVGLNFRKLTGPIEHWLTTFHQGYWGFRPDKKEAWEEIEVGEVFVFHASSTEFLETPRGALTDVSTGIIGLGRVGAKSTKNEPAWWEELHLDGNYPYLIHFSEIYWFGDTDQIRDAPVSEKDVSEMVDDIHAIAENIITFGEMRERAGYQIPAQGSPGNIKSPEKLFPLLQERLDGSLEQSTPEDDDESTSGNEIRERNRERDIDEEGAENREVTYEQSVKETISGTIEHEEILDTFEDYLSDCGFDGGETERSDLIMSSDDDVVLGEAKSIHPGNERGQIRRALGQVLEYRKRDIYDDGELSSLSATLCLILSQPPSEEYLSILESVESDGIFTYWIDNGRIDGPDKSMARLREITT</sequence>
<dbReference type="Gene3D" id="3.10.590.10">
    <property type="entry name" value="ph1033 like domains"/>
    <property type="match status" value="1"/>
</dbReference>
<feature type="region of interest" description="Disordered" evidence="1">
    <location>
        <begin position="178"/>
        <end position="225"/>
    </location>
</feature>
<comment type="caution">
    <text evidence="2">The sequence shown here is derived from an EMBL/GenBank/DDBJ whole genome shotgun (WGS) entry which is preliminary data.</text>
</comment>
<accession>A0A5J5LN11</accession>
<dbReference type="RefSeq" id="WP_151103845.1">
    <property type="nucleotide sequence ID" value="NZ_RQWK01000001.1"/>
</dbReference>
<reference evidence="2 3" key="1">
    <citation type="submission" date="2018-11" db="EMBL/GenBank/DDBJ databases">
        <title>Genomic analysis of Haloarcula hispanica CBA1121.</title>
        <authorList>
            <person name="Kim Y.B."/>
            <person name="Roh S.W."/>
        </authorList>
    </citation>
    <scope>NUCLEOTIDE SEQUENCE [LARGE SCALE GENOMIC DNA]</scope>
    <source>
        <strain evidence="2 3">CBA1121</strain>
    </source>
</reference>
<evidence type="ECO:0000313" key="3">
    <source>
        <dbReference type="Proteomes" id="UP000326244"/>
    </source>
</evidence>
<dbReference type="AlphaFoldDB" id="A0A5J5LN11"/>
<name>A0A5J5LN11_HALHI</name>